<keyword evidence="3" id="KW-1185">Reference proteome</keyword>
<organism evidence="2 3">
    <name type="scientific">Aquibaculum arenosum</name>
    <dbReference type="NCBI Taxonomy" id="3032591"/>
    <lineage>
        <taxon>Bacteria</taxon>
        <taxon>Pseudomonadati</taxon>
        <taxon>Pseudomonadota</taxon>
        <taxon>Alphaproteobacteria</taxon>
        <taxon>Rhodospirillales</taxon>
        <taxon>Rhodovibrionaceae</taxon>
        <taxon>Aquibaculum</taxon>
    </lineage>
</organism>
<evidence type="ECO:0000313" key="3">
    <source>
        <dbReference type="Proteomes" id="UP001215503"/>
    </source>
</evidence>
<gene>
    <name evidence="2" type="ORF">P2G67_13420</name>
</gene>
<dbReference type="EMBL" id="JARHUD010000008">
    <property type="protein sequence ID" value="MDF2096976.1"/>
    <property type="molecule type" value="Genomic_DNA"/>
</dbReference>
<sequence length="460" mass="51921">MRLETIGHATLLLQDAAGAPLLATDPWLTGSTYWRSWWIENYPGPAEIARLAASPWLYISHEHPDHYHPPSLRLLRDQGADPQVLLPPFLSMGMEGHLQELGYRTRRLPEEGWLRLAPDLQVLSIALWNNDSILLLDTPEALIVNLNDAKPDDRSLRRLGALRAALGKRCVLLRSYSPASPMNSYWQNGKRVERGGKRGYVRAAAKACRLIGADDFVPFASQVVFRRADTDWANDFKVRYADLRRFWGAPARLHQPYSCLELGGAEVTRQDPATFDPHVTARTRALVAEQEEANRQARFTPKDHARLEQSLRQLRSLLRAWLPKGFSIKADGVRLFWNSLRGRLEQRDKHSKAGHFTLSMPLLPLKQAATFGHLGDLSIPMFTRIELHGPTRPRRVDVFFMLLILRDYGYLGAPGRTLRWLRWAAKLRLQARRPLPRPDAAAPTSAAAPQAGGLAPARGK</sequence>
<dbReference type="RefSeq" id="WP_275823747.1">
    <property type="nucleotide sequence ID" value="NZ_JARHUD010000008.1"/>
</dbReference>
<evidence type="ECO:0000313" key="2">
    <source>
        <dbReference type="EMBL" id="MDF2096976.1"/>
    </source>
</evidence>
<evidence type="ECO:0000256" key="1">
    <source>
        <dbReference type="SAM" id="MobiDB-lite"/>
    </source>
</evidence>
<feature type="compositionally biased region" description="Low complexity" evidence="1">
    <location>
        <begin position="438"/>
        <end position="460"/>
    </location>
</feature>
<comment type="caution">
    <text evidence="2">The sequence shown here is derived from an EMBL/GenBank/DDBJ whole genome shotgun (WGS) entry which is preliminary data.</text>
</comment>
<dbReference type="InterPro" id="IPR036866">
    <property type="entry name" value="RibonucZ/Hydroxyglut_hydro"/>
</dbReference>
<accession>A0ABT5YPU4</accession>
<feature type="region of interest" description="Disordered" evidence="1">
    <location>
        <begin position="435"/>
        <end position="460"/>
    </location>
</feature>
<proteinExistence type="predicted"/>
<dbReference type="SUPFAM" id="SSF56281">
    <property type="entry name" value="Metallo-hydrolase/oxidoreductase"/>
    <property type="match status" value="1"/>
</dbReference>
<protein>
    <submittedName>
        <fullName evidence="2">MBL fold metallo-hydrolase</fullName>
    </submittedName>
</protein>
<dbReference type="Proteomes" id="UP001215503">
    <property type="component" value="Unassembled WGS sequence"/>
</dbReference>
<dbReference type="Gene3D" id="3.60.15.10">
    <property type="entry name" value="Ribonuclease Z/Hydroxyacylglutathione hydrolase-like"/>
    <property type="match status" value="1"/>
</dbReference>
<reference evidence="2 3" key="1">
    <citation type="submission" date="2023-03" db="EMBL/GenBank/DDBJ databases">
        <title>Fodinicurvata sp. CAU 1616 isolated from sea sendiment.</title>
        <authorList>
            <person name="Kim W."/>
        </authorList>
    </citation>
    <scope>NUCLEOTIDE SEQUENCE [LARGE SCALE GENOMIC DNA]</scope>
    <source>
        <strain evidence="2 3">CAU 1616</strain>
    </source>
</reference>
<name>A0ABT5YPU4_9PROT</name>